<feature type="region of interest" description="Disordered" evidence="1">
    <location>
        <begin position="50"/>
        <end position="87"/>
    </location>
</feature>
<organism evidence="2 3">
    <name type="scientific">Prorocentrum cordatum</name>
    <dbReference type="NCBI Taxonomy" id="2364126"/>
    <lineage>
        <taxon>Eukaryota</taxon>
        <taxon>Sar</taxon>
        <taxon>Alveolata</taxon>
        <taxon>Dinophyceae</taxon>
        <taxon>Prorocentrales</taxon>
        <taxon>Prorocentraceae</taxon>
        <taxon>Prorocentrum</taxon>
    </lineage>
</organism>
<dbReference type="EMBL" id="CAUYUJ010017849">
    <property type="protein sequence ID" value="CAK0878467.1"/>
    <property type="molecule type" value="Genomic_DNA"/>
</dbReference>
<accession>A0ABN9W160</accession>
<gene>
    <name evidence="2" type="ORF">PCOR1329_LOCUS62225</name>
</gene>
<evidence type="ECO:0000313" key="2">
    <source>
        <dbReference type="EMBL" id="CAK0878467.1"/>
    </source>
</evidence>
<evidence type="ECO:0000256" key="1">
    <source>
        <dbReference type="SAM" id="MobiDB-lite"/>
    </source>
</evidence>
<feature type="region of interest" description="Disordered" evidence="1">
    <location>
        <begin position="132"/>
        <end position="156"/>
    </location>
</feature>
<keyword evidence="3" id="KW-1185">Reference proteome</keyword>
<comment type="caution">
    <text evidence="2">The sequence shown here is derived from an EMBL/GenBank/DDBJ whole genome shotgun (WGS) entry which is preliminary data.</text>
</comment>
<proteinExistence type="predicted"/>
<dbReference type="Proteomes" id="UP001189429">
    <property type="component" value="Unassembled WGS sequence"/>
</dbReference>
<feature type="non-terminal residue" evidence="2">
    <location>
        <position position="156"/>
    </location>
</feature>
<evidence type="ECO:0000313" key="3">
    <source>
        <dbReference type="Proteomes" id="UP001189429"/>
    </source>
</evidence>
<feature type="compositionally biased region" description="Polar residues" evidence="1">
    <location>
        <begin position="64"/>
        <end position="81"/>
    </location>
</feature>
<feature type="region of interest" description="Disordered" evidence="1">
    <location>
        <begin position="106"/>
        <end position="125"/>
    </location>
</feature>
<evidence type="ECO:0008006" key="4">
    <source>
        <dbReference type="Google" id="ProtNLM"/>
    </source>
</evidence>
<name>A0ABN9W160_9DINO</name>
<protein>
    <recommendedName>
        <fullName evidence="4">Altered inheritance of mitochondria protein 24, mitochondrial</fullName>
    </recommendedName>
</protein>
<reference evidence="2" key="1">
    <citation type="submission" date="2023-10" db="EMBL/GenBank/DDBJ databases">
        <authorList>
            <person name="Chen Y."/>
            <person name="Shah S."/>
            <person name="Dougan E. K."/>
            <person name="Thang M."/>
            <person name="Chan C."/>
        </authorList>
    </citation>
    <scope>NUCLEOTIDE SEQUENCE [LARGE SCALE GENOMIC DNA]</scope>
</reference>
<sequence length="156" mass="16675">MGGTTSCCACGSAVNHVAIIMLPNMCAWRPEGKAAFRTQDEEQSITAMTAESKEDSMATKSEMVVQSASGSSIKANPTLQALQGRWTRQGDAVTMGEVRGDKMHWSEDLWAGSKPGDLEMAPSGSVLMSLETEGRRESFSGQLAPGNAELRWSDGE</sequence>